<dbReference type="EMBL" id="JASAOG010000161">
    <property type="protein sequence ID" value="KAK0046679.1"/>
    <property type="molecule type" value="Genomic_DNA"/>
</dbReference>
<gene>
    <name evidence="1" type="ORF">Bpfe_023839</name>
</gene>
<comment type="caution">
    <text evidence="1">The sequence shown here is derived from an EMBL/GenBank/DDBJ whole genome shotgun (WGS) entry which is preliminary data.</text>
</comment>
<dbReference type="Proteomes" id="UP001233172">
    <property type="component" value="Unassembled WGS sequence"/>
</dbReference>
<evidence type="ECO:0000313" key="1">
    <source>
        <dbReference type="EMBL" id="KAK0046679.1"/>
    </source>
</evidence>
<sequence>MLVWNKKFVSILNGHISGRSPVAIDAVVDYKFLTVVCYFPYWIGPFYDGQEASSLIMFQYSVYSAGDALPVQKEVLRPKDSVELYVLNQQ</sequence>
<reference evidence="1" key="2">
    <citation type="submission" date="2023-04" db="EMBL/GenBank/DDBJ databases">
        <authorList>
            <person name="Bu L."/>
            <person name="Lu L."/>
            <person name="Laidemitt M.R."/>
            <person name="Zhang S.M."/>
            <person name="Mutuku M."/>
            <person name="Mkoji G."/>
            <person name="Steinauer M."/>
            <person name="Loker E.S."/>
        </authorList>
    </citation>
    <scope>NUCLEOTIDE SEQUENCE</scope>
    <source>
        <strain evidence="1">KasaAsao</strain>
        <tissue evidence="1">Whole Snail</tissue>
    </source>
</reference>
<organism evidence="1 2">
    <name type="scientific">Biomphalaria pfeifferi</name>
    <name type="common">Bloodfluke planorb</name>
    <name type="synonym">Freshwater snail</name>
    <dbReference type="NCBI Taxonomy" id="112525"/>
    <lineage>
        <taxon>Eukaryota</taxon>
        <taxon>Metazoa</taxon>
        <taxon>Spiralia</taxon>
        <taxon>Lophotrochozoa</taxon>
        <taxon>Mollusca</taxon>
        <taxon>Gastropoda</taxon>
        <taxon>Heterobranchia</taxon>
        <taxon>Euthyneura</taxon>
        <taxon>Panpulmonata</taxon>
        <taxon>Hygrophila</taxon>
        <taxon>Lymnaeoidea</taxon>
        <taxon>Planorbidae</taxon>
        <taxon>Biomphalaria</taxon>
    </lineage>
</organism>
<accession>A0AAD8B237</accession>
<feature type="non-terminal residue" evidence="1">
    <location>
        <position position="90"/>
    </location>
</feature>
<reference evidence="1" key="1">
    <citation type="journal article" date="2023" name="PLoS Negl. Trop. Dis.">
        <title>A genome sequence for Biomphalaria pfeifferi, the major vector snail for the human-infecting parasite Schistosoma mansoni.</title>
        <authorList>
            <person name="Bu L."/>
            <person name="Lu L."/>
            <person name="Laidemitt M.R."/>
            <person name="Zhang S.M."/>
            <person name="Mutuku M."/>
            <person name="Mkoji G."/>
            <person name="Steinauer M."/>
            <person name="Loker E.S."/>
        </authorList>
    </citation>
    <scope>NUCLEOTIDE SEQUENCE</scope>
    <source>
        <strain evidence="1">KasaAsao</strain>
    </source>
</reference>
<name>A0AAD8B237_BIOPF</name>
<protein>
    <submittedName>
        <fullName evidence="1">Uncharacterized protein</fullName>
    </submittedName>
</protein>
<proteinExistence type="predicted"/>
<evidence type="ECO:0000313" key="2">
    <source>
        <dbReference type="Proteomes" id="UP001233172"/>
    </source>
</evidence>
<dbReference type="AlphaFoldDB" id="A0AAD8B237"/>
<keyword evidence="2" id="KW-1185">Reference proteome</keyword>